<evidence type="ECO:0000313" key="3">
    <source>
        <dbReference type="EMBL" id="RDX80425.1"/>
    </source>
</evidence>
<feature type="compositionally biased region" description="Polar residues" evidence="2">
    <location>
        <begin position="66"/>
        <end position="84"/>
    </location>
</feature>
<accession>A0A371FPZ6</accession>
<gene>
    <name evidence="3" type="ORF">CR513_39023</name>
</gene>
<reference evidence="3" key="1">
    <citation type="submission" date="2018-05" db="EMBL/GenBank/DDBJ databases">
        <title>Draft genome of Mucuna pruriens seed.</title>
        <authorList>
            <person name="Nnadi N.E."/>
            <person name="Vos R."/>
            <person name="Hasami M.H."/>
            <person name="Devisetty U.K."/>
            <person name="Aguiy J.C."/>
        </authorList>
    </citation>
    <scope>NUCLEOTIDE SEQUENCE [LARGE SCALE GENOMIC DNA]</scope>
    <source>
        <strain evidence="3">JCA_2017</strain>
    </source>
</reference>
<feature type="region of interest" description="Disordered" evidence="2">
    <location>
        <begin position="37"/>
        <end position="84"/>
    </location>
</feature>
<evidence type="ECO:0000313" key="4">
    <source>
        <dbReference type="Proteomes" id="UP000257109"/>
    </source>
</evidence>
<protein>
    <submittedName>
        <fullName evidence="3">Uncharacterized protein</fullName>
    </submittedName>
</protein>
<comment type="caution">
    <text evidence="3">The sequence shown here is derived from an EMBL/GenBank/DDBJ whole genome shotgun (WGS) entry which is preliminary data.</text>
</comment>
<dbReference type="EMBL" id="QJKJ01008228">
    <property type="protein sequence ID" value="RDX80425.1"/>
    <property type="molecule type" value="Genomic_DNA"/>
</dbReference>
<dbReference type="AlphaFoldDB" id="A0A371FPZ6"/>
<keyword evidence="4" id="KW-1185">Reference proteome</keyword>
<sequence length="100" mass="11440">MEVVVEDLGQQYEELRKDVNKLKEQMGQILEMLKSMQNPKGDAPEQPRVTPNHPLGPLPYIPPMTLHTTNSSIQHQSLSYNPTNMRIRIPLKGYNSSKKD</sequence>
<proteinExistence type="predicted"/>
<dbReference type="Proteomes" id="UP000257109">
    <property type="component" value="Unassembled WGS sequence"/>
</dbReference>
<feature type="non-terminal residue" evidence="3">
    <location>
        <position position="1"/>
    </location>
</feature>
<feature type="coiled-coil region" evidence="1">
    <location>
        <begin position="5"/>
        <end position="32"/>
    </location>
</feature>
<name>A0A371FPZ6_MUCPR</name>
<evidence type="ECO:0000256" key="2">
    <source>
        <dbReference type="SAM" id="MobiDB-lite"/>
    </source>
</evidence>
<evidence type="ECO:0000256" key="1">
    <source>
        <dbReference type="SAM" id="Coils"/>
    </source>
</evidence>
<keyword evidence="1" id="KW-0175">Coiled coil</keyword>
<organism evidence="3 4">
    <name type="scientific">Mucuna pruriens</name>
    <name type="common">Velvet bean</name>
    <name type="synonym">Dolichos pruriens</name>
    <dbReference type="NCBI Taxonomy" id="157652"/>
    <lineage>
        <taxon>Eukaryota</taxon>
        <taxon>Viridiplantae</taxon>
        <taxon>Streptophyta</taxon>
        <taxon>Embryophyta</taxon>
        <taxon>Tracheophyta</taxon>
        <taxon>Spermatophyta</taxon>
        <taxon>Magnoliopsida</taxon>
        <taxon>eudicotyledons</taxon>
        <taxon>Gunneridae</taxon>
        <taxon>Pentapetalae</taxon>
        <taxon>rosids</taxon>
        <taxon>fabids</taxon>
        <taxon>Fabales</taxon>
        <taxon>Fabaceae</taxon>
        <taxon>Papilionoideae</taxon>
        <taxon>50 kb inversion clade</taxon>
        <taxon>NPAAA clade</taxon>
        <taxon>indigoferoid/millettioid clade</taxon>
        <taxon>Phaseoleae</taxon>
        <taxon>Mucuna</taxon>
    </lineage>
</organism>